<evidence type="ECO:0000313" key="2">
    <source>
        <dbReference type="EMBL" id="KAJ5234000.1"/>
    </source>
</evidence>
<organism evidence="2 3">
    <name type="scientific">Penicillium citrinum</name>
    <dbReference type="NCBI Taxonomy" id="5077"/>
    <lineage>
        <taxon>Eukaryota</taxon>
        <taxon>Fungi</taxon>
        <taxon>Dikarya</taxon>
        <taxon>Ascomycota</taxon>
        <taxon>Pezizomycotina</taxon>
        <taxon>Eurotiomycetes</taxon>
        <taxon>Eurotiomycetidae</taxon>
        <taxon>Eurotiales</taxon>
        <taxon>Aspergillaceae</taxon>
        <taxon>Penicillium</taxon>
    </lineage>
</organism>
<dbReference type="Proteomes" id="UP001147733">
    <property type="component" value="Unassembled WGS sequence"/>
</dbReference>
<dbReference type="EMBL" id="JAPQKT010000004">
    <property type="protein sequence ID" value="KAJ5234000.1"/>
    <property type="molecule type" value="Genomic_DNA"/>
</dbReference>
<evidence type="ECO:0000256" key="1">
    <source>
        <dbReference type="SAM" id="MobiDB-lite"/>
    </source>
</evidence>
<feature type="region of interest" description="Disordered" evidence="1">
    <location>
        <begin position="29"/>
        <end position="71"/>
    </location>
</feature>
<feature type="compositionally biased region" description="Basic and acidic residues" evidence="1">
    <location>
        <begin position="49"/>
        <end position="71"/>
    </location>
</feature>
<reference evidence="2" key="2">
    <citation type="journal article" date="2023" name="IMA Fungus">
        <title>Comparative genomic study of the Penicillium genus elucidates a diverse pangenome and 15 lateral gene transfer events.</title>
        <authorList>
            <person name="Petersen C."/>
            <person name="Sorensen T."/>
            <person name="Nielsen M.R."/>
            <person name="Sondergaard T.E."/>
            <person name="Sorensen J.L."/>
            <person name="Fitzpatrick D.A."/>
            <person name="Frisvad J.C."/>
            <person name="Nielsen K.L."/>
        </authorList>
    </citation>
    <scope>NUCLEOTIDE SEQUENCE</scope>
    <source>
        <strain evidence="2">IBT 23319</strain>
    </source>
</reference>
<feature type="compositionally biased region" description="Basic and acidic residues" evidence="1">
    <location>
        <begin position="29"/>
        <end position="38"/>
    </location>
</feature>
<protein>
    <submittedName>
        <fullName evidence="2">Uncharacterized protein</fullName>
    </submittedName>
</protein>
<dbReference type="RefSeq" id="XP_056501500.1">
    <property type="nucleotide sequence ID" value="XM_056644686.1"/>
</dbReference>
<dbReference type="GeneID" id="81383853"/>
<comment type="caution">
    <text evidence="2">The sequence shown here is derived from an EMBL/GenBank/DDBJ whole genome shotgun (WGS) entry which is preliminary data.</text>
</comment>
<proteinExistence type="predicted"/>
<name>A0A9W9P2N7_PENCI</name>
<dbReference type="AlphaFoldDB" id="A0A9W9P2N7"/>
<keyword evidence="3" id="KW-1185">Reference proteome</keyword>
<accession>A0A9W9P2N7</accession>
<sequence>MATSNPKTILSSPQLLSAGGRCRFFTRSDPEEVSKAESAKNCVSRFRGGPRDEAKQNNVEPKPRQEHAGAL</sequence>
<reference evidence="2" key="1">
    <citation type="submission" date="2022-11" db="EMBL/GenBank/DDBJ databases">
        <authorList>
            <person name="Petersen C."/>
        </authorList>
    </citation>
    <scope>NUCLEOTIDE SEQUENCE</scope>
    <source>
        <strain evidence="2">IBT 23319</strain>
    </source>
</reference>
<gene>
    <name evidence="2" type="ORF">N7469_005766</name>
</gene>
<evidence type="ECO:0000313" key="3">
    <source>
        <dbReference type="Proteomes" id="UP001147733"/>
    </source>
</evidence>